<evidence type="ECO:0000313" key="1">
    <source>
        <dbReference type="EMBL" id="VDD17500.1"/>
    </source>
</evidence>
<dbReference type="EMBL" id="LR031577">
    <property type="protein sequence ID" value="VDD17500.1"/>
    <property type="molecule type" value="Genomic_DNA"/>
</dbReference>
<dbReference type="AlphaFoldDB" id="A0A3P6CSE7"/>
<sequence length="132" mass="15414">MKMCQNNWALDSYLGETIFKTWVHHRLHNNGVHLQMCNTGEHHQICDTGEHHQMFNIGGHHQTLNHGVYLQMVQVGTHLQMLNNGYRVSLIILNQETHHKDRGVEVYSIFGELLKNLMKRIKVVQGRRRVAI</sequence>
<organism evidence="1">
    <name type="scientific">Brassica campestris</name>
    <name type="common">Field mustard</name>
    <dbReference type="NCBI Taxonomy" id="3711"/>
    <lineage>
        <taxon>Eukaryota</taxon>
        <taxon>Viridiplantae</taxon>
        <taxon>Streptophyta</taxon>
        <taxon>Embryophyta</taxon>
        <taxon>Tracheophyta</taxon>
        <taxon>Spermatophyta</taxon>
        <taxon>Magnoliopsida</taxon>
        <taxon>eudicotyledons</taxon>
        <taxon>Gunneridae</taxon>
        <taxon>Pentapetalae</taxon>
        <taxon>rosids</taxon>
        <taxon>malvids</taxon>
        <taxon>Brassicales</taxon>
        <taxon>Brassicaceae</taxon>
        <taxon>Brassiceae</taxon>
        <taxon>Brassica</taxon>
    </lineage>
</organism>
<accession>A0A3P6CSE7</accession>
<protein>
    <submittedName>
        <fullName evidence="1">Uncharacterized protein</fullName>
    </submittedName>
</protein>
<reference evidence="1" key="1">
    <citation type="submission" date="2018-11" db="EMBL/GenBank/DDBJ databases">
        <authorList>
            <consortium name="Genoscope - CEA"/>
            <person name="William W."/>
        </authorList>
    </citation>
    <scope>NUCLEOTIDE SEQUENCE</scope>
</reference>
<proteinExistence type="predicted"/>
<gene>
    <name evidence="1" type="ORF">BRAA10T43213Z</name>
</gene>
<name>A0A3P6CSE7_BRACM</name>